<evidence type="ECO:0000313" key="2">
    <source>
        <dbReference type="Proteomes" id="UP000728032"/>
    </source>
</evidence>
<dbReference type="EMBL" id="OC915876">
    <property type="protein sequence ID" value="CAD7642297.1"/>
    <property type="molecule type" value="Genomic_DNA"/>
</dbReference>
<reference evidence="1" key="1">
    <citation type="submission" date="2020-11" db="EMBL/GenBank/DDBJ databases">
        <authorList>
            <person name="Tran Van P."/>
        </authorList>
    </citation>
    <scope>NUCLEOTIDE SEQUENCE</scope>
</reference>
<keyword evidence="2" id="KW-1185">Reference proteome</keyword>
<organism evidence="1">
    <name type="scientific">Oppiella nova</name>
    <dbReference type="NCBI Taxonomy" id="334625"/>
    <lineage>
        <taxon>Eukaryota</taxon>
        <taxon>Metazoa</taxon>
        <taxon>Ecdysozoa</taxon>
        <taxon>Arthropoda</taxon>
        <taxon>Chelicerata</taxon>
        <taxon>Arachnida</taxon>
        <taxon>Acari</taxon>
        <taxon>Acariformes</taxon>
        <taxon>Sarcoptiformes</taxon>
        <taxon>Oribatida</taxon>
        <taxon>Brachypylina</taxon>
        <taxon>Oppioidea</taxon>
        <taxon>Oppiidae</taxon>
        <taxon>Oppiella</taxon>
    </lineage>
</organism>
<protein>
    <submittedName>
        <fullName evidence="1">Uncharacterized protein</fullName>
    </submittedName>
</protein>
<name>A0A7R9LIN0_9ACAR</name>
<sequence>MTDLGYDWAIFYVNEQAHIIHGLQHCIESGHYKHMMFVYYILTHYNTKKSNNLIDDQLSKDCERLDNNVIREKDAKGLFTLLWEPPRLLLYWKEVKEHEIVDTQKPAKIPRLDAEPRPDLME</sequence>
<evidence type="ECO:0000313" key="1">
    <source>
        <dbReference type="EMBL" id="CAD7642297.1"/>
    </source>
</evidence>
<accession>A0A7R9LIN0</accession>
<gene>
    <name evidence="1" type="ORF">ONB1V03_LOCUS3522</name>
</gene>
<dbReference type="EMBL" id="CAJPVJ010001051">
    <property type="protein sequence ID" value="CAG2163961.1"/>
    <property type="molecule type" value="Genomic_DNA"/>
</dbReference>
<dbReference type="AlphaFoldDB" id="A0A7R9LIN0"/>
<proteinExistence type="predicted"/>
<dbReference type="Proteomes" id="UP000728032">
    <property type="component" value="Unassembled WGS sequence"/>
</dbReference>